<gene>
    <name evidence="2" type="ORF">SAMN04489725_1108</name>
</gene>
<dbReference type="EMBL" id="FNOJ01000010">
    <property type="protein sequence ID" value="SDW63770.1"/>
    <property type="molecule type" value="Genomic_DNA"/>
</dbReference>
<evidence type="ECO:0000313" key="3">
    <source>
        <dbReference type="Proteomes" id="UP000182589"/>
    </source>
</evidence>
<reference evidence="3" key="1">
    <citation type="submission" date="2016-10" db="EMBL/GenBank/DDBJ databases">
        <authorList>
            <person name="Varghese N."/>
        </authorList>
    </citation>
    <scope>NUCLEOTIDE SEQUENCE [LARGE SCALE GENOMIC DNA]</scope>
    <source>
        <strain evidence="3">DSM 12489</strain>
    </source>
</reference>
<proteinExistence type="predicted"/>
<protein>
    <submittedName>
        <fullName evidence="2">Uncharacterized protein</fullName>
    </submittedName>
</protein>
<dbReference type="AlphaFoldDB" id="A0A1H2V687"/>
<name>A0A1H2V687_9BACL</name>
<accession>A0A1H2V687</accession>
<keyword evidence="3" id="KW-1185">Reference proteome</keyword>
<feature type="region of interest" description="Disordered" evidence="1">
    <location>
        <begin position="59"/>
        <end position="88"/>
    </location>
</feature>
<dbReference type="Proteomes" id="UP000182589">
    <property type="component" value="Unassembled WGS sequence"/>
</dbReference>
<evidence type="ECO:0000256" key="1">
    <source>
        <dbReference type="SAM" id="MobiDB-lite"/>
    </source>
</evidence>
<organism evidence="2 3">
    <name type="scientific">Alicyclobacillus hesperidum</name>
    <dbReference type="NCBI Taxonomy" id="89784"/>
    <lineage>
        <taxon>Bacteria</taxon>
        <taxon>Bacillati</taxon>
        <taxon>Bacillota</taxon>
        <taxon>Bacilli</taxon>
        <taxon>Bacillales</taxon>
        <taxon>Alicyclobacillaceae</taxon>
        <taxon>Alicyclobacillus</taxon>
    </lineage>
</organism>
<dbReference type="CDD" id="cd00525">
    <property type="entry name" value="AE_Prim_S_like"/>
    <property type="match status" value="1"/>
</dbReference>
<sequence>MYAKALTILQAQDRMLPVLKGPPVQCALCGRVFDRITPGHLKTHEQYLRSKRGVKWFRPKPERKEENDDAEAHFSPDNEHEPSPWKSRPETFMETYQRLFGSKDRLTACIKKLFDLYQPHRGKWLLMDKPVLPMYATWYQVSDNDPAFKPNRLCVSILKEHLTLKCTVGVFSKSQYETHFLSWDIDAMRLYDNPLWDAALEARRAATAISELLRKWGLHPHIIISGRKGYHVTVYFRRGVSIKIAMQLFQAVLQHREGPQIGTGLKVECLPIQRGNKLPLGINWSAERYCGFVDPYTLDPIANPYEYLLNIVPDDPTVLYEIEDEGLSQRQHKRKRKRTVILEKSWSEDQTEAAFKLGVIAPSTRHDTLVRVAAYIRNTPSLCPDSLAEFIDVLISWSRKQYEQHRENIGTTWTEHMRDVHRVAKYAWTHPLTSGVPRVIKVTAAIVHWIRGQTTVLAEQQVMFAAWFQMSNVGGCFHLGYEQVRDMTHLAKDSLDRAMKGLRDKGILVVQEEYFNGRDGIFPSKTRKYCFGNPPGKSSHQAVLLILTKEQWDPTLWFRLLVSLFTKEQLKNWYPFAYHRICRVEPILLGRSTA</sequence>
<evidence type="ECO:0000313" key="2">
    <source>
        <dbReference type="EMBL" id="SDW63770.1"/>
    </source>
</evidence>